<comment type="caution">
    <text evidence="3">The sequence shown here is derived from an EMBL/GenBank/DDBJ whole genome shotgun (WGS) entry which is preliminary data.</text>
</comment>
<feature type="chain" id="PRO_5034107016" description="Acid phosphatase" evidence="2">
    <location>
        <begin position="21"/>
        <end position="477"/>
    </location>
</feature>
<dbReference type="Gene3D" id="3.40.720.10">
    <property type="entry name" value="Alkaline Phosphatase, subunit A"/>
    <property type="match status" value="1"/>
</dbReference>
<evidence type="ECO:0000313" key="3">
    <source>
        <dbReference type="EMBL" id="KAF7337154.1"/>
    </source>
</evidence>
<dbReference type="GO" id="GO:0009395">
    <property type="term" value="P:phospholipid catabolic process"/>
    <property type="evidence" value="ECO:0007669"/>
    <property type="project" value="TreeGrafter"/>
</dbReference>
<dbReference type="Proteomes" id="UP000620124">
    <property type="component" value="Unassembled WGS sequence"/>
</dbReference>
<keyword evidence="2" id="KW-0732">Signal</keyword>
<dbReference type="Pfam" id="PF04185">
    <property type="entry name" value="Phosphoesterase"/>
    <property type="match status" value="1"/>
</dbReference>
<dbReference type="PANTHER" id="PTHR31956">
    <property type="entry name" value="NON-SPECIFIC PHOSPHOLIPASE C4-RELATED"/>
    <property type="match status" value="1"/>
</dbReference>
<dbReference type="InterPro" id="IPR017850">
    <property type="entry name" value="Alkaline_phosphatase_core_sf"/>
</dbReference>
<feature type="signal peptide" evidence="2">
    <location>
        <begin position="1"/>
        <end position="20"/>
    </location>
</feature>
<proteinExistence type="predicted"/>
<accession>A0A8H6XAF8</accession>
<evidence type="ECO:0000313" key="4">
    <source>
        <dbReference type="Proteomes" id="UP000620124"/>
    </source>
</evidence>
<reference evidence="3" key="1">
    <citation type="submission" date="2020-05" db="EMBL/GenBank/DDBJ databases">
        <title>Mycena genomes resolve the evolution of fungal bioluminescence.</title>
        <authorList>
            <person name="Tsai I.J."/>
        </authorList>
    </citation>
    <scope>NUCLEOTIDE SEQUENCE</scope>
    <source>
        <strain evidence="3">CCC161011</strain>
    </source>
</reference>
<protein>
    <recommendedName>
        <fullName evidence="5">Acid phosphatase</fullName>
    </recommendedName>
</protein>
<dbReference type="OrthoDB" id="5135119at2759"/>
<dbReference type="InterPro" id="IPR007312">
    <property type="entry name" value="Phosphoesterase"/>
</dbReference>
<dbReference type="AlphaFoldDB" id="A0A8H6XAF8"/>
<evidence type="ECO:0008006" key="5">
    <source>
        <dbReference type="Google" id="ProtNLM"/>
    </source>
</evidence>
<sequence>MAFFALPLLFIAFRGRLVASIPAQVFTPPSPQGPLVQTANYTCFSNDTLNDPVVSNGKAFNRIIHIWLENTDFETTASTPLFETLAQQGIVLTNYNAVTHPSEPNYVAAAGGDFFGMHDDNMYHVPSNISTVVDLLEDKQVSWATYQESIPSDGFYGFLYNAPNYASPASGTYPYYQRKHNPLVIFDAISQDPARAKRIRSFNDFANDVVNGAPASALPAYWHPIYSFTLLGTLPQWVYITPNIVESSPPPFISAKLTQISFRQVNDGHDTLINYAASWLEYWFLPLLDDPRVNGPDTLILLTFDENETKTEQNRVWALAIGGAVPSQLCGTTDDTLYTHYSGLSTVQANWGLKSLGRQDTNASVSNVFSFVAQKTGYKNVNLPAGQVPMFNLSGAVPGPLTSALFVPFAAPDLSALGAGGDGVLIRPGLNTSLTQASGLLPPPVNMLALNRTTPWQMSPETTSGEHIIPCADALCT</sequence>
<dbReference type="PANTHER" id="PTHR31956:SF8">
    <property type="entry name" value="ACID PHOSPHATASE PHOA (AFU_ORTHOLOGUE AFUA_1G03570)"/>
    <property type="match status" value="1"/>
</dbReference>
<organism evidence="3 4">
    <name type="scientific">Mycena venus</name>
    <dbReference type="NCBI Taxonomy" id="2733690"/>
    <lineage>
        <taxon>Eukaryota</taxon>
        <taxon>Fungi</taxon>
        <taxon>Dikarya</taxon>
        <taxon>Basidiomycota</taxon>
        <taxon>Agaricomycotina</taxon>
        <taxon>Agaricomycetes</taxon>
        <taxon>Agaricomycetidae</taxon>
        <taxon>Agaricales</taxon>
        <taxon>Marasmiineae</taxon>
        <taxon>Mycenaceae</taxon>
        <taxon>Mycena</taxon>
    </lineage>
</organism>
<dbReference type="EMBL" id="JACAZI010000022">
    <property type="protein sequence ID" value="KAF7337154.1"/>
    <property type="molecule type" value="Genomic_DNA"/>
</dbReference>
<gene>
    <name evidence="3" type="ORF">MVEN_02153400</name>
</gene>
<name>A0A8H6XAF8_9AGAR</name>
<evidence type="ECO:0000256" key="1">
    <source>
        <dbReference type="ARBA" id="ARBA00022801"/>
    </source>
</evidence>
<dbReference type="GO" id="GO:0016788">
    <property type="term" value="F:hydrolase activity, acting on ester bonds"/>
    <property type="evidence" value="ECO:0007669"/>
    <property type="project" value="InterPro"/>
</dbReference>
<evidence type="ECO:0000256" key="2">
    <source>
        <dbReference type="SAM" id="SignalP"/>
    </source>
</evidence>
<keyword evidence="1" id="KW-0378">Hydrolase</keyword>
<keyword evidence="4" id="KW-1185">Reference proteome</keyword>